<protein>
    <submittedName>
        <fullName evidence="2">Uncharacterized protein</fullName>
    </submittedName>
</protein>
<gene>
    <name evidence="2" type="ORF">EZS28_026011</name>
</gene>
<evidence type="ECO:0000313" key="3">
    <source>
        <dbReference type="Proteomes" id="UP000324800"/>
    </source>
</evidence>
<organism evidence="2 3">
    <name type="scientific">Streblomastix strix</name>
    <dbReference type="NCBI Taxonomy" id="222440"/>
    <lineage>
        <taxon>Eukaryota</taxon>
        <taxon>Metamonada</taxon>
        <taxon>Preaxostyla</taxon>
        <taxon>Oxymonadida</taxon>
        <taxon>Streblomastigidae</taxon>
        <taxon>Streblomastix</taxon>
    </lineage>
</organism>
<sequence>MGVSWGPLPPSQNINTQIGERPKGNFPRLEERMNKDLVQQHIAAQDQEGYYLVDQKSRHSDPTPAGYVEGNVQIRSFIEANIKGHSFYIKEYQAFLKEYSYKLFKRKSQQSNMKKDSLRSIG</sequence>
<evidence type="ECO:0000313" key="2">
    <source>
        <dbReference type="EMBL" id="KAA6378464.1"/>
    </source>
</evidence>
<accession>A0A5J4V7L1</accession>
<dbReference type="Proteomes" id="UP000324800">
    <property type="component" value="Unassembled WGS sequence"/>
</dbReference>
<evidence type="ECO:0000256" key="1">
    <source>
        <dbReference type="SAM" id="MobiDB-lite"/>
    </source>
</evidence>
<dbReference type="EMBL" id="SNRW01009127">
    <property type="protein sequence ID" value="KAA6378464.1"/>
    <property type="molecule type" value="Genomic_DNA"/>
</dbReference>
<feature type="region of interest" description="Disordered" evidence="1">
    <location>
        <begin position="1"/>
        <end position="24"/>
    </location>
</feature>
<dbReference type="AlphaFoldDB" id="A0A5J4V7L1"/>
<name>A0A5J4V7L1_9EUKA</name>
<comment type="caution">
    <text evidence="2">The sequence shown here is derived from an EMBL/GenBank/DDBJ whole genome shotgun (WGS) entry which is preliminary data.</text>
</comment>
<proteinExistence type="predicted"/>
<reference evidence="2 3" key="1">
    <citation type="submission" date="2019-03" db="EMBL/GenBank/DDBJ databases">
        <title>Single cell metagenomics reveals metabolic interactions within the superorganism composed of flagellate Streblomastix strix and complex community of Bacteroidetes bacteria on its surface.</title>
        <authorList>
            <person name="Treitli S.C."/>
            <person name="Kolisko M."/>
            <person name="Husnik F."/>
            <person name="Keeling P."/>
            <person name="Hampl V."/>
        </authorList>
    </citation>
    <scope>NUCLEOTIDE SEQUENCE [LARGE SCALE GENOMIC DNA]</scope>
    <source>
        <strain evidence="2">ST1C</strain>
    </source>
</reference>